<accession>A0A068RJ41</accession>
<evidence type="ECO:0000256" key="1">
    <source>
        <dbReference type="ARBA" id="ARBA00004141"/>
    </source>
</evidence>
<feature type="domain" description="STAS" evidence="7">
    <location>
        <begin position="513"/>
        <end position="642"/>
    </location>
</feature>
<protein>
    <submittedName>
        <fullName evidence="8">Sulfate permease</fullName>
    </submittedName>
</protein>
<dbReference type="Pfam" id="PF01740">
    <property type="entry name" value="STAS"/>
    <property type="match status" value="1"/>
</dbReference>
<feature type="region of interest" description="Disordered" evidence="5">
    <location>
        <begin position="719"/>
        <end position="748"/>
    </location>
</feature>
<dbReference type="SUPFAM" id="SSF52091">
    <property type="entry name" value="SpoIIaa-like"/>
    <property type="match status" value="1"/>
</dbReference>
<feature type="transmembrane region" description="Helical" evidence="6">
    <location>
        <begin position="136"/>
        <end position="157"/>
    </location>
</feature>
<feature type="transmembrane region" description="Helical" evidence="6">
    <location>
        <begin position="83"/>
        <end position="100"/>
    </location>
</feature>
<evidence type="ECO:0000256" key="4">
    <source>
        <dbReference type="ARBA" id="ARBA00023136"/>
    </source>
</evidence>
<sequence length="794" mass="87395">MHRSPIVVDYEPISYVKLTKRFGRKLPSYIKSYLCSFFPIVTWIHRYNLTWLLSDIIAGVTVGIVVVPQGMGYAKIAELPPEYGLYSSFVGLAIYCFFGTSKDISIGPTAVMSLLVGQTVMRVATPDSGYTGPQVAVAMALFGGIIAIAIGMVRLGILVDFIPEPAIAGFMSGSAITIAIGQYPKLFGMTGVDTHDAAYLVFGNFFKHLPNTHLDVAFGLIGLFFLYLVRWGTGRLSQRYPRYEKVWFFANIMRNGVLVIFGTLIAFLISIGKSQSPISVLEDVPAGFTAMAVPKVDVDLLSQIASTLPSVVIILILEHVAIAKSFGRKNNYKINADQEIIAIGVANVIGCFFGAYPNTGSFSRTAIKARSGVRTPLAGVFSAIVVLLCLYALTPAFYYIPDAILSAVIIHAVSDLVSGPKFVQHLWHINPLELFTFLAAIIVTFFTSVEYGIYVSVGLSIFIMLIRIARPRYAVLGRVAIQPLNQKESDEETYVYVRENHPTLHDVVEPPPPGVLIFRFDESLTYPNSSFISDKIMHYVQDHFTSGAPPPTTKGERAWNDPSPLVKKEEVENVMAEREASGRRLRAIVLDFSAVNHLDSTGVQTLLDLRLAINRYCGSEIEWHFASIATPFIRNSLIIAGFGKQNGRESHPFELVPIVPSHSKDHNTQHVDDDATDTSSIATNEVVSTSNSKNTTQNIEKQSMYYSIKQVSLDSISMRSTPTASGQDLGDEEASIASSNNMEKPTSGVINISKNGDVSYYPLLQRGVPLDRYPFFHWDLEDAVRAATYASLKE</sequence>
<evidence type="ECO:0000259" key="7">
    <source>
        <dbReference type="PROSITE" id="PS50801"/>
    </source>
</evidence>
<reference evidence="8" key="1">
    <citation type="submission" date="2013-08" db="EMBL/GenBank/DDBJ databases">
        <title>Gene expansion shapes genome architecture in the human pathogen Lichtheimia corymbifera: an evolutionary genomics analysis in the ancient terrestrial Mucorales (Mucoromycotina).</title>
        <authorList>
            <person name="Schwartze V.U."/>
            <person name="Winter S."/>
            <person name="Shelest E."/>
            <person name="Marcet-Houben M."/>
            <person name="Horn F."/>
            <person name="Wehner S."/>
            <person name="Hoffmann K."/>
            <person name="Riege K."/>
            <person name="Sammeth M."/>
            <person name="Nowrousian M."/>
            <person name="Valiante V."/>
            <person name="Linde J."/>
            <person name="Jacobsen I.D."/>
            <person name="Marz M."/>
            <person name="Brakhage A.A."/>
            <person name="Gabaldon T."/>
            <person name="Bocker S."/>
            <person name="Voigt K."/>
        </authorList>
    </citation>
    <scope>NUCLEOTIDE SEQUENCE [LARGE SCALE GENOMIC DNA]</scope>
    <source>
        <strain evidence="8">FSU 9682</strain>
    </source>
</reference>
<evidence type="ECO:0000313" key="9">
    <source>
        <dbReference type="Proteomes" id="UP000027586"/>
    </source>
</evidence>
<dbReference type="InterPro" id="IPR011547">
    <property type="entry name" value="SLC26A/SulP_dom"/>
</dbReference>
<dbReference type="AlphaFoldDB" id="A0A068RJ41"/>
<dbReference type="InterPro" id="IPR036513">
    <property type="entry name" value="STAS_dom_sf"/>
</dbReference>
<feature type="transmembrane region" description="Helical" evidence="6">
    <location>
        <begin position="373"/>
        <end position="393"/>
    </location>
</feature>
<keyword evidence="3 6" id="KW-1133">Transmembrane helix</keyword>
<dbReference type="Pfam" id="PF00916">
    <property type="entry name" value="Sulfate_transp"/>
    <property type="match status" value="1"/>
</dbReference>
<evidence type="ECO:0000313" key="8">
    <source>
        <dbReference type="EMBL" id="CDH48976.1"/>
    </source>
</evidence>
<organism evidence="8 9">
    <name type="scientific">Lichtheimia corymbifera JMRC:FSU:9682</name>
    <dbReference type="NCBI Taxonomy" id="1263082"/>
    <lineage>
        <taxon>Eukaryota</taxon>
        <taxon>Fungi</taxon>
        <taxon>Fungi incertae sedis</taxon>
        <taxon>Mucoromycota</taxon>
        <taxon>Mucoromycotina</taxon>
        <taxon>Mucoromycetes</taxon>
        <taxon>Mucorales</taxon>
        <taxon>Lichtheimiaceae</taxon>
        <taxon>Lichtheimia</taxon>
    </lineage>
</organism>
<dbReference type="PROSITE" id="PS50801">
    <property type="entry name" value="STAS"/>
    <property type="match status" value="1"/>
</dbReference>
<name>A0A068RJ41_9FUNG</name>
<dbReference type="InterPro" id="IPR001902">
    <property type="entry name" value="SLC26A/SulP_fam"/>
</dbReference>
<comment type="subcellular location">
    <subcellularLocation>
        <location evidence="1">Membrane</location>
        <topology evidence="1">Multi-pass membrane protein</topology>
    </subcellularLocation>
</comment>
<feature type="transmembrane region" description="Helical" evidence="6">
    <location>
        <begin position="300"/>
        <end position="323"/>
    </location>
</feature>
<dbReference type="PANTHER" id="PTHR11814">
    <property type="entry name" value="SULFATE TRANSPORTER"/>
    <property type="match status" value="1"/>
</dbReference>
<dbReference type="VEuPathDB" id="FungiDB:LCOR_00739.1"/>
<dbReference type="EMBL" id="CBTN010000002">
    <property type="protein sequence ID" value="CDH48976.1"/>
    <property type="molecule type" value="Genomic_DNA"/>
</dbReference>
<dbReference type="GO" id="GO:0016020">
    <property type="term" value="C:membrane"/>
    <property type="evidence" value="ECO:0007669"/>
    <property type="project" value="UniProtKB-SubCell"/>
</dbReference>
<proteinExistence type="predicted"/>
<comment type="caution">
    <text evidence="8">The sequence shown here is derived from an EMBL/GenBank/DDBJ whole genome shotgun (WGS) entry which is preliminary data.</text>
</comment>
<feature type="transmembrane region" description="Helical" evidence="6">
    <location>
        <begin position="51"/>
        <end position="71"/>
    </location>
</feature>
<dbReference type="PROSITE" id="PS01130">
    <property type="entry name" value="SLC26A"/>
    <property type="match status" value="1"/>
</dbReference>
<feature type="transmembrane region" description="Helical" evidence="6">
    <location>
        <begin position="106"/>
        <end position="124"/>
    </location>
</feature>
<dbReference type="CDD" id="cd07042">
    <property type="entry name" value="STAS_SulP_like_sulfate_transporter"/>
    <property type="match status" value="1"/>
</dbReference>
<feature type="transmembrane region" description="Helical" evidence="6">
    <location>
        <begin position="212"/>
        <end position="231"/>
    </location>
</feature>
<dbReference type="NCBIfam" id="TIGR00815">
    <property type="entry name" value="sulP"/>
    <property type="match status" value="1"/>
</dbReference>
<feature type="compositionally biased region" description="Polar residues" evidence="5">
    <location>
        <begin position="736"/>
        <end position="748"/>
    </location>
</feature>
<gene>
    <name evidence="8" type="ORF">LCOR_00739.1</name>
</gene>
<keyword evidence="4 6" id="KW-0472">Membrane</keyword>
<evidence type="ECO:0000256" key="5">
    <source>
        <dbReference type="SAM" id="MobiDB-lite"/>
    </source>
</evidence>
<keyword evidence="9" id="KW-1185">Reference proteome</keyword>
<evidence type="ECO:0000256" key="2">
    <source>
        <dbReference type="ARBA" id="ARBA00022692"/>
    </source>
</evidence>
<dbReference type="STRING" id="1263082.A0A068RJ41"/>
<feature type="transmembrane region" description="Helical" evidence="6">
    <location>
        <begin position="429"/>
        <end position="446"/>
    </location>
</feature>
<evidence type="ECO:0000256" key="3">
    <source>
        <dbReference type="ARBA" id="ARBA00022989"/>
    </source>
</evidence>
<evidence type="ECO:0000256" key="6">
    <source>
        <dbReference type="SAM" id="Phobius"/>
    </source>
</evidence>
<dbReference type="GO" id="GO:0008271">
    <property type="term" value="F:secondary active sulfate transmembrane transporter activity"/>
    <property type="evidence" value="ECO:0007669"/>
    <property type="project" value="InterPro"/>
</dbReference>
<keyword evidence="2 6" id="KW-0812">Transmembrane</keyword>
<dbReference type="Gene3D" id="3.30.750.24">
    <property type="entry name" value="STAS domain"/>
    <property type="match status" value="1"/>
</dbReference>
<dbReference type="OrthoDB" id="288203at2759"/>
<dbReference type="Proteomes" id="UP000027586">
    <property type="component" value="Unassembled WGS sequence"/>
</dbReference>
<dbReference type="InterPro" id="IPR018045">
    <property type="entry name" value="S04_transporter_CS"/>
</dbReference>
<feature type="transmembrane region" description="Helical" evidence="6">
    <location>
        <begin position="252"/>
        <end position="271"/>
    </location>
</feature>
<dbReference type="InterPro" id="IPR002645">
    <property type="entry name" value="STAS_dom"/>
</dbReference>